<evidence type="ECO:0000256" key="1">
    <source>
        <dbReference type="SAM" id="MobiDB-lite"/>
    </source>
</evidence>
<comment type="caution">
    <text evidence="2">The sequence shown here is derived from an EMBL/GenBank/DDBJ whole genome shotgun (WGS) entry which is preliminary data.</text>
</comment>
<feature type="non-terminal residue" evidence="2">
    <location>
        <position position="1"/>
    </location>
</feature>
<organism evidence="2 3">
    <name type="scientific">Kipferlia bialata</name>
    <dbReference type="NCBI Taxonomy" id="797122"/>
    <lineage>
        <taxon>Eukaryota</taxon>
        <taxon>Metamonada</taxon>
        <taxon>Carpediemonas-like organisms</taxon>
        <taxon>Kipferlia</taxon>
    </lineage>
</organism>
<evidence type="ECO:0000313" key="3">
    <source>
        <dbReference type="Proteomes" id="UP000265618"/>
    </source>
</evidence>
<dbReference type="AlphaFoldDB" id="A0A9K3D5J3"/>
<proteinExistence type="predicted"/>
<feature type="region of interest" description="Disordered" evidence="1">
    <location>
        <begin position="1"/>
        <end position="84"/>
    </location>
</feature>
<gene>
    <name evidence="2" type="ORF">KIPB_010728</name>
</gene>
<reference evidence="2 3" key="1">
    <citation type="journal article" date="2018" name="PLoS ONE">
        <title>The draft genome of Kipferlia bialata reveals reductive genome evolution in fornicate parasites.</title>
        <authorList>
            <person name="Tanifuji G."/>
            <person name="Takabayashi S."/>
            <person name="Kume K."/>
            <person name="Takagi M."/>
            <person name="Nakayama T."/>
            <person name="Kamikawa R."/>
            <person name="Inagaki Y."/>
            <person name="Hashimoto T."/>
        </authorList>
    </citation>
    <scope>NUCLEOTIDE SEQUENCE [LARGE SCALE GENOMIC DNA]</scope>
    <source>
        <strain evidence="2">NY0173</strain>
    </source>
</reference>
<sequence>NDVPPGMGQIDMPQTQGERQGDRQQPQGQFPPTEGGMEAQQQQYMRHGGALDLSALRRHSALPGQLFSSNSTSTLFSETERPEW</sequence>
<keyword evidence="3" id="KW-1185">Reference proteome</keyword>
<protein>
    <submittedName>
        <fullName evidence="2">Uncharacterized protein</fullName>
    </submittedName>
</protein>
<feature type="compositionally biased region" description="Low complexity" evidence="1">
    <location>
        <begin position="66"/>
        <end position="77"/>
    </location>
</feature>
<feature type="compositionally biased region" description="Polar residues" evidence="1">
    <location>
        <begin position="12"/>
        <end position="30"/>
    </location>
</feature>
<accession>A0A9K3D5J3</accession>
<evidence type="ECO:0000313" key="2">
    <source>
        <dbReference type="EMBL" id="GIQ88476.1"/>
    </source>
</evidence>
<name>A0A9K3D5J3_9EUKA</name>
<dbReference type="EMBL" id="BDIP01004098">
    <property type="protein sequence ID" value="GIQ88476.1"/>
    <property type="molecule type" value="Genomic_DNA"/>
</dbReference>
<dbReference type="Proteomes" id="UP000265618">
    <property type="component" value="Unassembled WGS sequence"/>
</dbReference>